<dbReference type="Proteomes" id="UP000264883">
    <property type="component" value="Chromosome"/>
</dbReference>
<keyword evidence="1" id="KW-0479">Metal-binding</keyword>
<gene>
    <name evidence="3" type="ORF">BEN51_12450</name>
</gene>
<dbReference type="InterPro" id="IPR017969">
    <property type="entry name" value="Heavy-metal-associated_CS"/>
</dbReference>
<reference evidence="3 4" key="1">
    <citation type="submission" date="2016-08" db="EMBL/GenBank/DDBJ databases">
        <title>Complete Genome Sequence Of The Indigo Reducing Clostridium isatidis DSM15098.</title>
        <authorList>
            <person name="Little G.T."/>
            <person name="Minton N.P."/>
        </authorList>
    </citation>
    <scope>NUCLEOTIDE SEQUENCE [LARGE SCALE GENOMIC DNA]</scope>
    <source>
        <strain evidence="3 4">DSM 15098</strain>
    </source>
</reference>
<accession>A0A343JFC5</accession>
<dbReference type="OrthoDB" id="9813965at2"/>
<dbReference type="EMBL" id="CP016786">
    <property type="protein sequence ID" value="ASW44233.1"/>
    <property type="molecule type" value="Genomic_DNA"/>
</dbReference>
<dbReference type="KEGG" id="cia:BEN51_12450"/>
<evidence type="ECO:0000313" key="4">
    <source>
        <dbReference type="Proteomes" id="UP000264883"/>
    </source>
</evidence>
<keyword evidence="4" id="KW-1185">Reference proteome</keyword>
<dbReference type="Pfam" id="PF00403">
    <property type="entry name" value="HMA"/>
    <property type="match status" value="1"/>
</dbReference>
<organism evidence="3 4">
    <name type="scientific">Clostridium isatidis</name>
    <dbReference type="NCBI Taxonomy" id="182773"/>
    <lineage>
        <taxon>Bacteria</taxon>
        <taxon>Bacillati</taxon>
        <taxon>Bacillota</taxon>
        <taxon>Clostridia</taxon>
        <taxon>Eubacteriales</taxon>
        <taxon>Clostridiaceae</taxon>
        <taxon>Clostridium</taxon>
    </lineage>
</organism>
<evidence type="ECO:0000313" key="3">
    <source>
        <dbReference type="EMBL" id="ASW44233.1"/>
    </source>
</evidence>
<sequence>MKKKILIEGMSCGHCVAHVREALEEIKAEVLDVSLDTKSATVDLTNSNVSDEDIKAIIDDYGYKVVGIEVV</sequence>
<name>A0A343JFC5_9CLOT</name>
<dbReference type="InterPro" id="IPR036163">
    <property type="entry name" value="HMA_dom_sf"/>
</dbReference>
<proteinExistence type="predicted"/>
<dbReference type="RefSeq" id="WP_119866357.1">
    <property type="nucleotide sequence ID" value="NZ_CP016786.1"/>
</dbReference>
<evidence type="ECO:0000259" key="2">
    <source>
        <dbReference type="PROSITE" id="PS50846"/>
    </source>
</evidence>
<evidence type="ECO:0000256" key="1">
    <source>
        <dbReference type="ARBA" id="ARBA00022723"/>
    </source>
</evidence>
<dbReference type="PROSITE" id="PS01047">
    <property type="entry name" value="HMA_1"/>
    <property type="match status" value="1"/>
</dbReference>
<dbReference type="InterPro" id="IPR006121">
    <property type="entry name" value="HMA_dom"/>
</dbReference>
<dbReference type="AlphaFoldDB" id="A0A343JFC5"/>
<dbReference type="PROSITE" id="PS50846">
    <property type="entry name" value="HMA_2"/>
    <property type="match status" value="1"/>
</dbReference>
<dbReference type="SUPFAM" id="SSF55008">
    <property type="entry name" value="HMA, heavy metal-associated domain"/>
    <property type="match status" value="1"/>
</dbReference>
<dbReference type="GO" id="GO:0046872">
    <property type="term" value="F:metal ion binding"/>
    <property type="evidence" value="ECO:0007669"/>
    <property type="project" value="UniProtKB-KW"/>
</dbReference>
<dbReference type="Gene3D" id="3.30.70.100">
    <property type="match status" value="1"/>
</dbReference>
<feature type="domain" description="HMA" evidence="2">
    <location>
        <begin position="1"/>
        <end position="66"/>
    </location>
</feature>
<protein>
    <submittedName>
        <fullName evidence="3">Heavy metal transport/detoxification protein</fullName>
    </submittedName>
</protein>
<dbReference type="CDD" id="cd00371">
    <property type="entry name" value="HMA"/>
    <property type="match status" value="1"/>
</dbReference>